<dbReference type="EMBL" id="CANHGI010000006">
    <property type="protein sequence ID" value="CAI5455235.1"/>
    <property type="molecule type" value="Genomic_DNA"/>
</dbReference>
<proteinExistence type="predicted"/>
<evidence type="ECO:0000313" key="2">
    <source>
        <dbReference type="Proteomes" id="UP001152747"/>
    </source>
</evidence>
<name>A0A9P1J3Z5_9PELO</name>
<comment type="caution">
    <text evidence="1">The sequence shown here is derived from an EMBL/GenBank/DDBJ whole genome shotgun (WGS) entry which is preliminary data.</text>
</comment>
<reference evidence="1" key="1">
    <citation type="submission" date="2022-11" db="EMBL/GenBank/DDBJ databases">
        <authorList>
            <person name="Kikuchi T."/>
        </authorList>
    </citation>
    <scope>NUCLEOTIDE SEQUENCE</scope>
    <source>
        <strain evidence="1">PS1010</strain>
    </source>
</reference>
<dbReference type="AlphaFoldDB" id="A0A9P1J3Z5"/>
<keyword evidence="2" id="KW-1185">Reference proteome</keyword>
<gene>
    <name evidence="1" type="ORF">CAMP_LOCUS17872</name>
</gene>
<protein>
    <submittedName>
        <fullName evidence="1">Uncharacterized protein</fullName>
    </submittedName>
</protein>
<accession>A0A9P1J3Z5</accession>
<dbReference type="Proteomes" id="UP001152747">
    <property type="component" value="Unassembled WGS sequence"/>
</dbReference>
<organism evidence="1 2">
    <name type="scientific">Caenorhabditis angaria</name>
    <dbReference type="NCBI Taxonomy" id="860376"/>
    <lineage>
        <taxon>Eukaryota</taxon>
        <taxon>Metazoa</taxon>
        <taxon>Ecdysozoa</taxon>
        <taxon>Nematoda</taxon>
        <taxon>Chromadorea</taxon>
        <taxon>Rhabditida</taxon>
        <taxon>Rhabditina</taxon>
        <taxon>Rhabditomorpha</taxon>
        <taxon>Rhabditoidea</taxon>
        <taxon>Rhabditidae</taxon>
        <taxon>Peloderinae</taxon>
        <taxon>Caenorhabditis</taxon>
    </lineage>
</organism>
<evidence type="ECO:0000313" key="1">
    <source>
        <dbReference type="EMBL" id="CAI5455235.1"/>
    </source>
</evidence>
<sequence length="85" mass="9550">MAKLDFTHGKVSDCLEENIEKQGDKSNNYQLIGFDYNNSVETERINVLPGPDYVPVRKINKLPMERPTTLAIRPNGSNTLVDQTG</sequence>